<proteinExistence type="predicted"/>
<comment type="caution">
    <text evidence="1">The sequence shown here is derived from an EMBL/GenBank/DDBJ whole genome shotgun (WGS) entry which is preliminary data.</text>
</comment>
<sequence>MVVGIDVHQDPTQATATLRLNFAREKMSILAGTPQVVTYDWDIVQNAMVATSGSSIATATGGTTYTTTLPGGSVLSTLSWSQSSTQLGNTRSGVGGGAGKAEFADVLADTRTGPATIALLRAVASGEVLPTVELAGCEISNCATTTLLSNAQVTKLVLGSPTLYDQVQFTYGAITWKRNDDARIFSQNQIFSYNIAQNVAQ</sequence>
<organism evidence="1 2">
    <name type="scientific">Cryobacterium frigoriphilum</name>
    <dbReference type="NCBI Taxonomy" id="1259150"/>
    <lineage>
        <taxon>Bacteria</taxon>
        <taxon>Bacillati</taxon>
        <taxon>Actinomycetota</taxon>
        <taxon>Actinomycetes</taxon>
        <taxon>Micrococcales</taxon>
        <taxon>Microbacteriaceae</taxon>
        <taxon>Cryobacterium</taxon>
    </lineage>
</organism>
<name>A0A4R8ZU02_9MICO</name>
<reference evidence="1 2" key="1">
    <citation type="submission" date="2019-03" db="EMBL/GenBank/DDBJ databases">
        <title>Genomics of glacier-inhabiting Cryobacterium strains.</title>
        <authorList>
            <person name="Liu Q."/>
            <person name="Xin Y.-H."/>
        </authorList>
    </citation>
    <scope>NUCLEOTIDE SEQUENCE [LARGE SCALE GENOMIC DNA]</scope>
    <source>
        <strain evidence="1 2">Hh14</strain>
    </source>
</reference>
<dbReference type="OrthoDB" id="8457242at2"/>
<dbReference type="Pfam" id="PF05638">
    <property type="entry name" value="T6SS_HCP"/>
    <property type="match status" value="1"/>
</dbReference>
<dbReference type="EMBL" id="SOHE01000085">
    <property type="protein sequence ID" value="TFD45402.1"/>
    <property type="molecule type" value="Genomic_DNA"/>
</dbReference>
<dbReference type="InterPro" id="IPR036624">
    <property type="entry name" value="Hcp1-lik_sf"/>
</dbReference>
<evidence type="ECO:0000313" key="2">
    <source>
        <dbReference type="Proteomes" id="UP000297447"/>
    </source>
</evidence>
<dbReference type="Proteomes" id="UP000297447">
    <property type="component" value="Unassembled WGS sequence"/>
</dbReference>
<dbReference type="Gene3D" id="2.30.110.20">
    <property type="entry name" value="Hcp1-like"/>
    <property type="match status" value="1"/>
</dbReference>
<dbReference type="AlphaFoldDB" id="A0A4R8ZU02"/>
<keyword evidence="2" id="KW-1185">Reference proteome</keyword>
<dbReference type="InterPro" id="IPR008514">
    <property type="entry name" value="T6SS_Hcp"/>
</dbReference>
<evidence type="ECO:0000313" key="1">
    <source>
        <dbReference type="EMBL" id="TFD45402.1"/>
    </source>
</evidence>
<protein>
    <submittedName>
        <fullName evidence="1">Uncharacterized protein</fullName>
    </submittedName>
</protein>
<accession>A0A4R8ZU02</accession>
<gene>
    <name evidence="1" type="ORF">E3T55_18825</name>
</gene>
<dbReference type="SUPFAM" id="SSF141452">
    <property type="entry name" value="Hcp1-like"/>
    <property type="match status" value="1"/>
</dbReference>